<gene>
    <name evidence="15" type="ORF">C5689_05970</name>
</gene>
<dbReference type="GO" id="GO:0044718">
    <property type="term" value="P:siderophore transmembrane transport"/>
    <property type="evidence" value="ECO:0007669"/>
    <property type="project" value="TreeGrafter"/>
</dbReference>
<dbReference type="PROSITE" id="PS52016">
    <property type="entry name" value="TONB_DEPENDENT_REC_3"/>
    <property type="match status" value="1"/>
</dbReference>
<feature type="compositionally biased region" description="Basic and acidic residues" evidence="12">
    <location>
        <begin position="68"/>
        <end position="77"/>
    </location>
</feature>
<comment type="caution">
    <text evidence="15">The sequence shown here is derived from an EMBL/GenBank/DDBJ whole genome shotgun (WGS) entry which is preliminary data.</text>
</comment>
<evidence type="ECO:0000256" key="1">
    <source>
        <dbReference type="ARBA" id="ARBA00004571"/>
    </source>
</evidence>
<dbReference type="Gene3D" id="2.40.170.20">
    <property type="entry name" value="TonB-dependent receptor, beta-barrel domain"/>
    <property type="match status" value="1"/>
</dbReference>
<keyword evidence="2 10" id="KW-0813">Transport</keyword>
<evidence type="ECO:0000256" key="10">
    <source>
        <dbReference type="PROSITE-ProRule" id="PRU01360"/>
    </source>
</evidence>
<dbReference type="Proteomes" id="UP000245137">
    <property type="component" value="Unassembled WGS sequence"/>
</dbReference>
<comment type="subcellular location">
    <subcellularLocation>
        <location evidence="1 10">Cell outer membrane</location>
        <topology evidence="1 10">Multi-pass membrane protein</topology>
    </subcellularLocation>
</comment>
<keyword evidence="5" id="KW-0732">Signal</keyword>
<keyword evidence="6" id="KW-0406">Ion transport</keyword>
<dbReference type="PANTHER" id="PTHR30069">
    <property type="entry name" value="TONB-DEPENDENT OUTER MEMBRANE RECEPTOR"/>
    <property type="match status" value="1"/>
</dbReference>
<protein>
    <submittedName>
        <fullName evidence="15">TonB-dependent receptor</fullName>
    </submittedName>
</protein>
<name>A0A2U1SSR3_METSR</name>
<dbReference type="InterPro" id="IPR036942">
    <property type="entry name" value="Beta-barrel_TonB_sf"/>
</dbReference>
<dbReference type="InterPro" id="IPR039426">
    <property type="entry name" value="TonB-dep_rcpt-like"/>
</dbReference>
<evidence type="ECO:0000256" key="6">
    <source>
        <dbReference type="ARBA" id="ARBA00023065"/>
    </source>
</evidence>
<evidence type="ECO:0000313" key="16">
    <source>
        <dbReference type="Proteomes" id="UP000245137"/>
    </source>
</evidence>
<dbReference type="SUPFAM" id="SSF56935">
    <property type="entry name" value="Porins"/>
    <property type="match status" value="1"/>
</dbReference>
<dbReference type="InterPro" id="IPR000531">
    <property type="entry name" value="Beta-barrel_TonB"/>
</dbReference>
<dbReference type="GO" id="GO:0009279">
    <property type="term" value="C:cell outer membrane"/>
    <property type="evidence" value="ECO:0007669"/>
    <property type="project" value="UniProtKB-SubCell"/>
</dbReference>
<keyword evidence="9 10" id="KW-0998">Cell outer membrane</keyword>
<dbReference type="Pfam" id="PF00593">
    <property type="entry name" value="TonB_dep_Rec_b-barrel"/>
    <property type="match status" value="1"/>
</dbReference>
<keyword evidence="15" id="KW-0675">Receptor</keyword>
<dbReference type="GO" id="GO:0015344">
    <property type="term" value="F:siderophore uptake transmembrane transporter activity"/>
    <property type="evidence" value="ECO:0007669"/>
    <property type="project" value="TreeGrafter"/>
</dbReference>
<reference evidence="15 16" key="1">
    <citation type="journal article" date="2018" name="Appl. Microbiol. Biotechnol.">
        <title>Co-cultivation of the strictly anaerobic methanogen Methanosarcina barkeri with aerobic methanotrophs in an oxygen-limited membrane bioreactor.</title>
        <authorList>
            <person name="In 't Zandt M.H."/>
            <person name="van den Bosch T.J.M."/>
            <person name="Rijkers R."/>
            <person name="van Kessel M.A.H.J."/>
            <person name="Jetten M.S.M."/>
            <person name="Welte C.U."/>
        </authorList>
    </citation>
    <scope>NUCLEOTIDE SEQUENCE [LARGE SCALE GENOMIC DNA]</scope>
    <source>
        <strain evidence="15 16">DSM 17706</strain>
    </source>
</reference>
<dbReference type="Gene3D" id="2.170.130.10">
    <property type="entry name" value="TonB-dependent receptor, plug domain"/>
    <property type="match status" value="1"/>
</dbReference>
<evidence type="ECO:0000313" key="15">
    <source>
        <dbReference type="EMBL" id="PWB94613.1"/>
    </source>
</evidence>
<keyword evidence="16" id="KW-1185">Reference proteome</keyword>
<dbReference type="InterPro" id="IPR012910">
    <property type="entry name" value="Plug_dom"/>
</dbReference>
<evidence type="ECO:0000256" key="3">
    <source>
        <dbReference type="ARBA" id="ARBA00022452"/>
    </source>
</evidence>
<accession>A0A2U1SSR3</accession>
<dbReference type="InterPro" id="IPR037066">
    <property type="entry name" value="Plug_dom_sf"/>
</dbReference>
<evidence type="ECO:0000256" key="9">
    <source>
        <dbReference type="ARBA" id="ARBA00023237"/>
    </source>
</evidence>
<evidence type="ECO:0000256" key="8">
    <source>
        <dbReference type="ARBA" id="ARBA00023136"/>
    </source>
</evidence>
<evidence type="ECO:0000256" key="2">
    <source>
        <dbReference type="ARBA" id="ARBA00022448"/>
    </source>
</evidence>
<feature type="domain" description="TonB-dependent receptor plug" evidence="14">
    <location>
        <begin position="81"/>
        <end position="193"/>
    </location>
</feature>
<feature type="domain" description="TonB-dependent receptor-like beta-barrel" evidence="13">
    <location>
        <begin position="347"/>
        <end position="798"/>
    </location>
</feature>
<dbReference type="EMBL" id="PUIV01000006">
    <property type="protein sequence ID" value="PWB94613.1"/>
    <property type="molecule type" value="Genomic_DNA"/>
</dbReference>
<dbReference type="PANTHER" id="PTHR30069:SF53">
    <property type="entry name" value="COLICIN I RECEPTOR-RELATED"/>
    <property type="match status" value="1"/>
</dbReference>
<evidence type="ECO:0000256" key="4">
    <source>
        <dbReference type="ARBA" id="ARBA00022692"/>
    </source>
</evidence>
<comment type="similarity">
    <text evidence="10 11">Belongs to the TonB-dependent receptor family.</text>
</comment>
<evidence type="ECO:0000256" key="5">
    <source>
        <dbReference type="ARBA" id="ARBA00022729"/>
    </source>
</evidence>
<evidence type="ECO:0000259" key="14">
    <source>
        <dbReference type="Pfam" id="PF07715"/>
    </source>
</evidence>
<evidence type="ECO:0000256" key="12">
    <source>
        <dbReference type="SAM" id="MobiDB-lite"/>
    </source>
</evidence>
<proteinExistence type="inferred from homology"/>
<dbReference type="Pfam" id="PF07715">
    <property type="entry name" value="Plug"/>
    <property type="match status" value="1"/>
</dbReference>
<organism evidence="15 16">
    <name type="scientific">Methylosinus sporium</name>
    <dbReference type="NCBI Taxonomy" id="428"/>
    <lineage>
        <taxon>Bacteria</taxon>
        <taxon>Pseudomonadati</taxon>
        <taxon>Pseudomonadota</taxon>
        <taxon>Alphaproteobacteria</taxon>
        <taxon>Hyphomicrobiales</taxon>
        <taxon>Methylocystaceae</taxon>
        <taxon>Methylosinus</taxon>
    </lineage>
</organism>
<evidence type="ECO:0000256" key="7">
    <source>
        <dbReference type="ARBA" id="ARBA00023077"/>
    </source>
</evidence>
<feature type="region of interest" description="Disordered" evidence="12">
    <location>
        <begin position="56"/>
        <end position="77"/>
    </location>
</feature>
<keyword evidence="4 10" id="KW-0812">Transmembrane</keyword>
<dbReference type="AlphaFoldDB" id="A0A2U1SSR3"/>
<sequence>MASRGASKSARPKAQETRMSDHFHLLRGASACALAMSLAAGVARAQEALPSIDIAGEQKPAQGQGSGRRPEAPVRRAIPDNIPAVVESVTRADIDRTVNVMTTAETMKYMPSVLVRERFIGDRNGILQTRVNTPIAGAQNLVYADNMLISNLFGNTFSTAPRWGMVSPGEIDRVDLIYGPFSALYPGNSMGGVMTITTRMPENFEVHFAGNAGVQTFSLYGSKETALAGDMNLLVGHKINDLSFWVSYDRLDAQGQSQTFPGGNVKTGKVSGTPILGGFADVDQAGNPRFVGGANQADHSQQHMAKIKLDYELAPKIHATYQLGFWSLIDDTFPTTYIRDANGVPIYNTQNGNVQIGNAVFPFTVNPSHGNASHLMQALSLKSDTKGVFDFDISGTSYNYLRDYNNTARAYGWLPNAAGTSYSINPRGSNVNLTGSFWHTLDIRGVWRPEWTELGRHEVSVGAHWDIYSLAQTQTNTNVFTDNYYNSIQAINLGKTETKALYLQEVWWFAPKWKLTLGGRQEFWSAFGGVNNTLGQNYAPGFAGWPPMLVTPPTLPAVSKPTFSPKAAIEYQVFPDFTLRGSVGRYYRFPTVLELFQNISGPNSVSISNPTLQPESGTSYDLTGEYVTENVFGGLIGEVRPRISLFMDHRWNSIVSQTDFTTGIPVSQNSNIGKAIFRGVEGSVVLKDIVWKGLDFNGSVTFTDAKIVSDYQQPWIQGMQYPRIPRIRIRAVASYAPTDEFSIAAGVRYGSAAFVSLNNSDFNHNIYGSVDNEYLVFDAKVTYKLTKEWTLNAGVDNIGRWKYYVNPNPYPQRTYFLGLKYDFGGPASGMFSDMKLGAK</sequence>
<evidence type="ECO:0000259" key="13">
    <source>
        <dbReference type="Pfam" id="PF00593"/>
    </source>
</evidence>
<keyword evidence="8 10" id="KW-0472">Membrane</keyword>
<dbReference type="OrthoDB" id="9764669at2"/>
<keyword evidence="7 11" id="KW-0798">TonB box</keyword>
<keyword evidence="3 10" id="KW-1134">Transmembrane beta strand</keyword>
<evidence type="ECO:0000256" key="11">
    <source>
        <dbReference type="RuleBase" id="RU003357"/>
    </source>
</evidence>